<dbReference type="Proteomes" id="UP000291078">
    <property type="component" value="Unassembled WGS sequence"/>
</dbReference>
<dbReference type="GO" id="GO:0003700">
    <property type="term" value="F:DNA-binding transcription factor activity"/>
    <property type="evidence" value="ECO:0007669"/>
    <property type="project" value="InterPro"/>
</dbReference>
<dbReference type="RefSeq" id="WP_130393511.1">
    <property type="nucleotide sequence ID" value="NZ_SGXM01000010.1"/>
</dbReference>
<dbReference type="InterPro" id="IPR018062">
    <property type="entry name" value="HTH_AraC-typ_CS"/>
</dbReference>
<proteinExistence type="predicted"/>
<dbReference type="PRINTS" id="PR00032">
    <property type="entry name" value="HTHARAC"/>
</dbReference>
<protein>
    <submittedName>
        <fullName evidence="5">AraC-like DNA-binding protein</fullName>
    </submittedName>
</protein>
<dbReference type="GO" id="GO:0043565">
    <property type="term" value="F:sequence-specific DNA binding"/>
    <property type="evidence" value="ECO:0007669"/>
    <property type="project" value="InterPro"/>
</dbReference>
<keyword evidence="1" id="KW-0805">Transcription regulation</keyword>
<dbReference type="InterPro" id="IPR018060">
    <property type="entry name" value="HTH_AraC"/>
</dbReference>
<accession>A0A4Q7RFV2</accession>
<keyword evidence="6" id="KW-1185">Reference proteome</keyword>
<evidence type="ECO:0000313" key="6">
    <source>
        <dbReference type="Proteomes" id="UP000291078"/>
    </source>
</evidence>
<dbReference type="SUPFAM" id="SSF46689">
    <property type="entry name" value="Homeodomain-like"/>
    <property type="match status" value="2"/>
</dbReference>
<reference evidence="5 6" key="1">
    <citation type="journal article" date="2015" name="Stand. Genomic Sci.">
        <title>Genomic Encyclopedia of Bacterial and Archaeal Type Strains, Phase III: the genomes of soil and plant-associated and newly described type strains.</title>
        <authorList>
            <person name="Whitman W.B."/>
            <person name="Woyke T."/>
            <person name="Klenk H.P."/>
            <person name="Zhou Y."/>
            <person name="Lilburn T.G."/>
            <person name="Beck B.J."/>
            <person name="De Vos P."/>
            <person name="Vandamme P."/>
            <person name="Eisen J.A."/>
            <person name="Garrity G."/>
            <person name="Hugenholtz P."/>
            <person name="Kyrpides N.C."/>
        </authorList>
    </citation>
    <scope>NUCLEOTIDE SEQUENCE [LARGE SCALE GENOMIC DNA]</scope>
    <source>
        <strain evidence="5 6">ASC-9842</strain>
    </source>
</reference>
<dbReference type="PROSITE" id="PS01124">
    <property type="entry name" value="HTH_ARAC_FAMILY_2"/>
    <property type="match status" value="1"/>
</dbReference>
<keyword evidence="2 5" id="KW-0238">DNA-binding</keyword>
<dbReference type="PROSITE" id="PS00041">
    <property type="entry name" value="HTH_ARAC_FAMILY_1"/>
    <property type="match status" value="1"/>
</dbReference>
<dbReference type="PANTHER" id="PTHR46796:SF14">
    <property type="entry name" value="TRANSCRIPTIONAL REGULATORY PROTEIN"/>
    <property type="match status" value="1"/>
</dbReference>
<dbReference type="EMBL" id="SGXM01000010">
    <property type="protein sequence ID" value="RZT30762.1"/>
    <property type="molecule type" value="Genomic_DNA"/>
</dbReference>
<dbReference type="Gene3D" id="1.10.10.60">
    <property type="entry name" value="Homeodomain-like"/>
    <property type="match status" value="2"/>
</dbReference>
<sequence length="301" mass="33200">MSALSPQSAPKPGPCDAFGCAAGLLHADQALAGSDIHFYRKISAQPSGQFVMPATERGFVVGVSMQAGHRRRIFRGQRATLHHFEPGAIYIRNLAEDYRADFQARFDFILMELPRGLIERTSTELGRTRLRSLREIAGEQDAVLAHLAHAMAPALRQPQQVSRLFVDQLSMAIGAHLVCQYGDGSVASPKTNRLLSARALSRAREMLVARLDGDVSIAEVADACHMSRSHFTRAFRDTTGQTPYQWLLSQRIERACALLRDASLPLAEVAVTCGFADQSHFTRAFSRATGATPGQWRRRMI</sequence>
<feature type="domain" description="HTH araC/xylS-type" evidence="4">
    <location>
        <begin position="201"/>
        <end position="299"/>
    </location>
</feature>
<comment type="caution">
    <text evidence="5">The sequence shown here is derived from an EMBL/GenBank/DDBJ whole genome shotgun (WGS) entry which is preliminary data.</text>
</comment>
<dbReference type="AlphaFoldDB" id="A0A4Q7RFV2"/>
<dbReference type="SMART" id="SM00342">
    <property type="entry name" value="HTH_ARAC"/>
    <property type="match status" value="1"/>
</dbReference>
<dbReference type="PANTHER" id="PTHR46796">
    <property type="entry name" value="HTH-TYPE TRANSCRIPTIONAL ACTIVATOR RHAS-RELATED"/>
    <property type="match status" value="1"/>
</dbReference>
<dbReference type="InterPro" id="IPR050204">
    <property type="entry name" value="AraC_XylS_family_regulators"/>
</dbReference>
<name>A0A4Q7RFV2_9BURK</name>
<dbReference type="InterPro" id="IPR020449">
    <property type="entry name" value="Tscrpt_reg_AraC-type_HTH"/>
</dbReference>
<dbReference type="InterPro" id="IPR009057">
    <property type="entry name" value="Homeodomain-like_sf"/>
</dbReference>
<evidence type="ECO:0000256" key="3">
    <source>
        <dbReference type="ARBA" id="ARBA00023163"/>
    </source>
</evidence>
<evidence type="ECO:0000256" key="1">
    <source>
        <dbReference type="ARBA" id="ARBA00023015"/>
    </source>
</evidence>
<keyword evidence="3" id="KW-0804">Transcription</keyword>
<dbReference type="OrthoDB" id="8929714at2"/>
<dbReference type="Pfam" id="PF12833">
    <property type="entry name" value="HTH_18"/>
    <property type="match status" value="1"/>
</dbReference>
<evidence type="ECO:0000259" key="4">
    <source>
        <dbReference type="PROSITE" id="PS01124"/>
    </source>
</evidence>
<evidence type="ECO:0000256" key="2">
    <source>
        <dbReference type="ARBA" id="ARBA00023125"/>
    </source>
</evidence>
<gene>
    <name evidence="5" type="ORF">EV147_4610</name>
</gene>
<organism evidence="5 6">
    <name type="scientific">Cupriavidus agavae</name>
    <dbReference type="NCBI Taxonomy" id="1001822"/>
    <lineage>
        <taxon>Bacteria</taxon>
        <taxon>Pseudomonadati</taxon>
        <taxon>Pseudomonadota</taxon>
        <taxon>Betaproteobacteria</taxon>
        <taxon>Burkholderiales</taxon>
        <taxon>Burkholderiaceae</taxon>
        <taxon>Cupriavidus</taxon>
    </lineage>
</organism>
<evidence type="ECO:0000313" key="5">
    <source>
        <dbReference type="EMBL" id="RZT30762.1"/>
    </source>
</evidence>